<evidence type="ECO:0000313" key="6">
    <source>
        <dbReference type="Proteomes" id="UP001300692"/>
    </source>
</evidence>
<keyword evidence="3" id="KW-0732">Signal</keyword>
<dbReference type="InterPro" id="IPR017853">
    <property type="entry name" value="GH"/>
</dbReference>
<evidence type="ECO:0000259" key="4">
    <source>
        <dbReference type="PROSITE" id="PS51820"/>
    </source>
</evidence>
<evidence type="ECO:0000256" key="1">
    <source>
        <dbReference type="ARBA" id="ARBA00007806"/>
    </source>
</evidence>
<dbReference type="PROSITE" id="PS51257">
    <property type="entry name" value="PROKAR_LIPOPROTEIN"/>
    <property type="match status" value="1"/>
</dbReference>
<dbReference type="SUPFAM" id="SSF51445">
    <property type="entry name" value="(Trans)glycosidases"/>
    <property type="match status" value="1"/>
</dbReference>
<dbReference type="InterPro" id="IPR037524">
    <property type="entry name" value="PA14/GLEYA"/>
</dbReference>
<comment type="caution">
    <text evidence="5">The sequence shown here is derived from an EMBL/GenBank/DDBJ whole genome shotgun (WGS) entry which is preliminary data.</text>
</comment>
<feature type="signal peptide" evidence="3">
    <location>
        <begin position="1"/>
        <end position="18"/>
    </location>
</feature>
<dbReference type="Pfam" id="PF17137">
    <property type="entry name" value="DUF5110"/>
    <property type="match status" value="1"/>
</dbReference>
<dbReference type="CDD" id="cd14752">
    <property type="entry name" value="GH31_N"/>
    <property type="match status" value="1"/>
</dbReference>
<dbReference type="SMART" id="SM00758">
    <property type="entry name" value="PA14"/>
    <property type="match status" value="1"/>
</dbReference>
<reference evidence="5 6" key="1">
    <citation type="submission" date="2022-10" db="EMBL/GenBank/DDBJ databases">
        <title>Comparative genomics and taxonomic characterization of three novel marine species of genus Reichenbachiella exhibiting antioxidant and polysaccharide degradation activities.</title>
        <authorList>
            <person name="Muhammad N."/>
            <person name="Lee Y.-J."/>
            <person name="Ko J."/>
            <person name="Kim S.-G."/>
        </authorList>
    </citation>
    <scope>NUCLEOTIDE SEQUENCE [LARGE SCALE GENOMIC DNA]</scope>
    <source>
        <strain evidence="5 6">ABR2-5</strain>
    </source>
</reference>
<dbReference type="SUPFAM" id="SSF56988">
    <property type="entry name" value="Anthrax protective antigen"/>
    <property type="match status" value="1"/>
</dbReference>
<dbReference type="InterPro" id="IPR000322">
    <property type="entry name" value="Glyco_hydro_31_TIM"/>
</dbReference>
<dbReference type="InterPro" id="IPR048395">
    <property type="entry name" value="Glyco_hydro_31_C"/>
</dbReference>
<name>A0ABT3CN27_9BACT</name>
<keyword evidence="6" id="KW-1185">Reference proteome</keyword>
<dbReference type="Gene3D" id="2.60.40.1180">
    <property type="entry name" value="Golgi alpha-mannosidase II"/>
    <property type="match status" value="2"/>
</dbReference>
<proteinExistence type="inferred from homology"/>
<dbReference type="Pfam" id="PF07691">
    <property type="entry name" value="PA14"/>
    <property type="match status" value="1"/>
</dbReference>
<evidence type="ECO:0000256" key="3">
    <source>
        <dbReference type="SAM" id="SignalP"/>
    </source>
</evidence>
<dbReference type="InterPro" id="IPR033403">
    <property type="entry name" value="DUF5110"/>
</dbReference>
<dbReference type="Pfam" id="PF21365">
    <property type="entry name" value="Glyco_hydro_31_3rd"/>
    <property type="match status" value="1"/>
</dbReference>
<dbReference type="InterPro" id="IPR013780">
    <property type="entry name" value="Glyco_hydro_b"/>
</dbReference>
<dbReference type="PANTHER" id="PTHR43863">
    <property type="entry name" value="HYDROLASE, PUTATIVE (AFU_ORTHOLOGUE AFUA_1G03140)-RELATED"/>
    <property type="match status" value="1"/>
</dbReference>
<evidence type="ECO:0000256" key="2">
    <source>
        <dbReference type="RuleBase" id="RU361185"/>
    </source>
</evidence>
<organism evidence="5 6">
    <name type="scientific">Reichenbachiella ulvae</name>
    <dbReference type="NCBI Taxonomy" id="2980104"/>
    <lineage>
        <taxon>Bacteria</taxon>
        <taxon>Pseudomonadati</taxon>
        <taxon>Bacteroidota</taxon>
        <taxon>Cytophagia</taxon>
        <taxon>Cytophagales</taxon>
        <taxon>Reichenbachiellaceae</taxon>
        <taxon>Reichenbachiella</taxon>
    </lineage>
</organism>
<protein>
    <submittedName>
        <fullName evidence="5">DUF5110 domain-containing protein</fullName>
    </submittedName>
</protein>
<keyword evidence="2" id="KW-0378">Hydrolase</keyword>
<sequence>MKTIKQLVLGLMAVAVFACQQGGASKYQKTEDGVVVSPTDGTAKSVRVSFVTPDIVKVEASADGQWDSTPSLIAVPVEDQVSFEVKEENGHLVLSSAELSVTIDQATGHVAYADAAGNAIMAEDSRSFEAITVEGETGYTMSQRFDSPEDEGLYGLGQHQADEMNYKGKNEELFQYNTKVSIPFIMSTENYGILWDNYSLTRFGDERPYSNIDQFKLYGADGKEGGLTATYYDDKNSDHVFVQQQESQIDYENLETVEKFPKDFPFSNAKITWEGQIEADESGVFRFLCYYAGYTKLWVNGELQFYKWRTAWNPSVAKFNVDMKAGEKYDIKLEWIPDGGVSYIGLKALSPVAPEEQKQIAFNSEMGQNIRYYFMAGDDMDDVISKYRTVTGKAQVMPKWSMGFWQSRERYKTQDELLGALKEFRERHIPIDNIVLDWSYWPKTKWGSHDFDLERFPDAAGMIDQVHEMNAKIMVSVWPKFYKDTEHFKEFQENGWMYMRAVEDSVKDWIYPGYIGSFYDAYDQGARELFWKQIHDKLYTKGFDAWWMDASEPDILSNASIDYRKALMTPTALGPSTEYFNAYALANAKGIYEGQRSVDNDTRVFILTRSGFAGIQRFGAVTWSGDIGTRWEDMKSQISAGINFAMSGLPYWTQDIGGFCVEKRYENATEGSEDLKEWRELNTRWYQFGAFVPLFRVHGQFPFREVYNIAPEGHPAYESMLYYNKLRYKLMPYIYSLTGWTYTKDYTMMRGLAMDFTSDKNVYDIGDQYMFGPSLMVAPVYEYQAREREVYLPQSAGWYDVYTGKFFDGGQKIVAEADYERMPMFAKAGSILTFGPEIEYTTEKPADPITVVVYAGEDVTFDLYEDEGTNYNYEKGQYTNINLSWSEADQTLTIGDREGSFSGMLEQRTFRVIVVSKDQPGSIDDLSDYKEVKYDGSSTEVKF</sequence>
<dbReference type="InterPro" id="IPR051816">
    <property type="entry name" value="Glycosyl_Hydrolase_31"/>
</dbReference>
<keyword evidence="2" id="KW-0326">Glycosidase</keyword>
<dbReference type="CDD" id="cd06591">
    <property type="entry name" value="GH31_xylosidase_XylS"/>
    <property type="match status" value="1"/>
</dbReference>
<dbReference type="Pfam" id="PF01055">
    <property type="entry name" value="Glyco_hydro_31_2nd"/>
    <property type="match status" value="1"/>
</dbReference>
<gene>
    <name evidence="5" type="ORF">N7U62_00480</name>
</gene>
<dbReference type="Gene3D" id="3.20.20.80">
    <property type="entry name" value="Glycosidases"/>
    <property type="match status" value="1"/>
</dbReference>
<feature type="chain" id="PRO_5045170665" evidence="3">
    <location>
        <begin position="19"/>
        <end position="943"/>
    </location>
</feature>
<dbReference type="InterPro" id="IPR025887">
    <property type="entry name" value="Glyco_hydro_31_N_dom"/>
</dbReference>
<dbReference type="Pfam" id="PF13802">
    <property type="entry name" value="Gal_mutarotas_2"/>
    <property type="match status" value="1"/>
</dbReference>
<dbReference type="SUPFAM" id="SSF74650">
    <property type="entry name" value="Galactose mutarotase-like"/>
    <property type="match status" value="1"/>
</dbReference>
<dbReference type="InterPro" id="IPR011658">
    <property type="entry name" value="PA14_dom"/>
</dbReference>
<dbReference type="Gene3D" id="2.60.40.1760">
    <property type="entry name" value="glycosyl hydrolase (family 31)"/>
    <property type="match status" value="1"/>
</dbReference>
<dbReference type="Gene3D" id="2.60.120.380">
    <property type="match status" value="1"/>
</dbReference>
<evidence type="ECO:0000313" key="5">
    <source>
        <dbReference type="EMBL" id="MCV9385113.1"/>
    </source>
</evidence>
<comment type="similarity">
    <text evidence="1 2">Belongs to the glycosyl hydrolase 31 family.</text>
</comment>
<dbReference type="RefSeq" id="WP_264135909.1">
    <property type="nucleotide sequence ID" value="NZ_JAOYOD010000001.1"/>
</dbReference>
<dbReference type="Proteomes" id="UP001300692">
    <property type="component" value="Unassembled WGS sequence"/>
</dbReference>
<dbReference type="PANTHER" id="PTHR43863:SF2">
    <property type="entry name" value="MALTASE-GLUCOAMYLASE"/>
    <property type="match status" value="1"/>
</dbReference>
<accession>A0ABT3CN27</accession>
<dbReference type="PROSITE" id="PS51820">
    <property type="entry name" value="PA14"/>
    <property type="match status" value="1"/>
</dbReference>
<feature type="domain" description="PA14" evidence="4">
    <location>
        <begin position="222"/>
        <end position="362"/>
    </location>
</feature>
<dbReference type="InterPro" id="IPR011013">
    <property type="entry name" value="Gal_mutarotase_sf_dom"/>
</dbReference>
<dbReference type="SUPFAM" id="SSF51011">
    <property type="entry name" value="Glycosyl hydrolase domain"/>
    <property type="match status" value="1"/>
</dbReference>
<dbReference type="EMBL" id="JAOYOD010000001">
    <property type="protein sequence ID" value="MCV9385113.1"/>
    <property type="molecule type" value="Genomic_DNA"/>
</dbReference>